<evidence type="ECO:0000256" key="7">
    <source>
        <dbReference type="SAM" id="MobiDB-lite"/>
    </source>
</evidence>
<protein>
    <recommendedName>
        <fullName evidence="9">Cytochrome c domain-containing protein</fullName>
    </recommendedName>
</protein>
<keyword evidence="8" id="KW-0812">Transmembrane</keyword>
<evidence type="ECO:0000256" key="1">
    <source>
        <dbReference type="ARBA" id="ARBA00022448"/>
    </source>
</evidence>
<evidence type="ECO:0000256" key="8">
    <source>
        <dbReference type="SAM" id="Phobius"/>
    </source>
</evidence>
<dbReference type="RefSeq" id="WP_345440500.1">
    <property type="nucleotide sequence ID" value="NZ_BAABQU010000001.1"/>
</dbReference>
<feature type="region of interest" description="Disordered" evidence="7">
    <location>
        <begin position="37"/>
        <end position="117"/>
    </location>
</feature>
<keyword evidence="1" id="KW-0813">Transport</keyword>
<dbReference type="PROSITE" id="PS51007">
    <property type="entry name" value="CYTC"/>
    <property type="match status" value="1"/>
</dbReference>
<dbReference type="InterPro" id="IPR009056">
    <property type="entry name" value="Cyt_c-like_dom"/>
</dbReference>
<keyword evidence="4" id="KW-0249">Electron transport</keyword>
<dbReference type="PANTHER" id="PTHR37823:SF1">
    <property type="entry name" value="CYTOCHROME C-553-LIKE"/>
    <property type="match status" value="1"/>
</dbReference>
<evidence type="ECO:0000313" key="11">
    <source>
        <dbReference type="Proteomes" id="UP001423409"/>
    </source>
</evidence>
<dbReference type="Pfam" id="PF13442">
    <property type="entry name" value="Cytochrome_CBB3"/>
    <property type="match status" value="1"/>
</dbReference>
<keyword evidence="2 6" id="KW-0349">Heme</keyword>
<organism evidence="10 11">
    <name type="scientific">Deinococcus caeni</name>
    <dbReference type="NCBI Taxonomy" id="569127"/>
    <lineage>
        <taxon>Bacteria</taxon>
        <taxon>Thermotogati</taxon>
        <taxon>Deinococcota</taxon>
        <taxon>Deinococci</taxon>
        <taxon>Deinococcales</taxon>
        <taxon>Deinococcaceae</taxon>
        <taxon>Deinococcus</taxon>
    </lineage>
</organism>
<dbReference type="SUPFAM" id="SSF46626">
    <property type="entry name" value="Cytochrome c"/>
    <property type="match status" value="1"/>
</dbReference>
<proteinExistence type="predicted"/>
<feature type="domain" description="Cytochrome c" evidence="9">
    <location>
        <begin position="119"/>
        <end position="204"/>
    </location>
</feature>
<name>A0ABP9U8Y5_9DEIO</name>
<feature type="compositionally biased region" description="Low complexity" evidence="7">
    <location>
        <begin position="64"/>
        <end position="117"/>
    </location>
</feature>
<evidence type="ECO:0000256" key="5">
    <source>
        <dbReference type="ARBA" id="ARBA00023004"/>
    </source>
</evidence>
<dbReference type="Gene3D" id="1.10.760.10">
    <property type="entry name" value="Cytochrome c-like domain"/>
    <property type="match status" value="1"/>
</dbReference>
<reference evidence="10 11" key="1">
    <citation type="submission" date="2024-02" db="EMBL/GenBank/DDBJ databases">
        <title>Deinococcus caeni NBRC 101312.</title>
        <authorList>
            <person name="Ichikawa N."/>
            <person name="Katano-Makiyama Y."/>
            <person name="Hidaka K."/>
        </authorList>
    </citation>
    <scope>NUCLEOTIDE SEQUENCE [LARGE SCALE GENOMIC DNA]</scope>
    <source>
        <strain evidence="10 11">NBRC 101312</strain>
    </source>
</reference>
<evidence type="ECO:0000313" key="10">
    <source>
        <dbReference type="EMBL" id="GAA5438653.1"/>
    </source>
</evidence>
<feature type="transmembrane region" description="Helical" evidence="8">
    <location>
        <begin position="12"/>
        <end position="32"/>
    </location>
</feature>
<keyword evidence="3 6" id="KW-0479">Metal-binding</keyword>
<feature type="compositionally biased region" description="Low complexity" evidence="7">
    <location>
        <begin position="38"/>
        <end position="57"/>
    </location>
</feature>
<accession>A0ABP9U8Y5</accession>
<dbReference type="InterPro" id="IPR036909">
    <property type="entry name" value="Cyt_c-like_dom_sf"/>
</dbReference>
<evidence type="ECO:0000256" key="6">
    <source>
        <dbReference type="PROSITE-ProRule" id="PRU00433"/>
    </source>
</evidence>
<evidence type="ECO:0000259" key="9">
    <source>
        <dbReference type="PROSITE" id="PS51007"/>
    </source>
</evidence>
<sequence length="204" mass="20611">MNRRTQREAGDVTSWAVGVTAGLILGVTLLIATPRLMTPPTTAEGTTTSTTTRDAATQVESADAQEAATQGTAGQQEGGMQEEGAATTEASAEGEGEAATGEAATEEAAGGAAPEAAAGNAEAGQTVYVGNCAACHGPNGQGQIGPSLVGEDGPKGWTLAQFTATLREGKTPDRQLSAAMPRYAETQISDDQIADLQAYIKTLN</sequence>
<keyword evidence="5 6" id="KW-0408">Iron</keyword>
<evidence type="ECO:0000256" key="2">
    <source>
        <dbReference type="ARBA" id="ARBA00022617"/>
    </source>
</evidence>
<dbReference type="Proteomes" id="UP001423409">
    <property type="component" value="Unassembled WGS sequence"/>
</dbReference>
<keyword evidence="8" id="KW-1133">Transmembrane helix</keyword>
<keyword evidence="8" id="KW-0472">Membrane</keyword>
<evidence type="ECO:0000256" key="3">
    <source>
        <dbReference type="ARBA" id="ARBA00022723"/>
    </source>
</evidence>
<dbReference type="InterPro" id="IPR051811">
    <property type="entry name" value="Cytochrome_c550/c551-like"/>
</dbReference>
<evidence type="ECO:0000256" key="4">
    <source>
        <dbReference type="ARBA" id="ARBA00022982"/>
    </source>
</evidence>
<comment type="caution">
    <text evidence="10">The sequence shown here is derived from an EMBL/GenBank/DDBJ whole genome shotgun (WGS) entry which is preliminary data.</text>
</comment>
<dbReference type="PANTHER" id="PTHR37823">
    <property type="entry name" value="CYTOCHROME C-553-LIKE"/>
    <property type="match status" value="1"/>
</dbReference>
<dbReference type="EMBL" id="BAABQU010000001">
    <property type="protein sequence ID" value="GAA5438653.1"/>
    <property type="molecule type" value="Genomic_DNA"/>
</dbReference>
<gene>
    <name evidence="10" type="ORF">Dcae01_00142</name>
</gene>
<keyword evidence="11" id="KW-1185">Reference proteome</keyword>